<comment type="similarity">
    <text evidence="13">Belongs to the polysaccharide monooxygenase AA9 family.</text>
</comment>
<evidence type="ECO:0000256" key="3">
    <source>
        <dbReference type="ARBA" id="ARBA00022525"/>
    </source>
</evidence>
<organism evidence="17 18">
    <name type="scientific">Delitschia confertaspora ATCC 74209</name>
    <dbReference type="NCBI Taxonomy" id="1513339"/>
    <lineage>
        <taxon>Eukaryota</taxon>
        <taxon>Fungi</taxon>
        <taxon>Dikarya</taxon>
        <taxon>Ascomycota</taxon>
        <taxon>Pezizomycotina</taxon>
        <taxon>Dothideomycetes</taxon>
        <taxon>Pleosporomycetidae</taxon>
        <taxon>Pleosporales</taxon>
        <taxon>Delitschiaceae</taxon>
        <taxon>Delitschia</taxon>
    </lineage>
</organism>
<evidence type="ECO:0000256" key="9">
    <source>
        <dbReference type="ARBA" id="ARBA00023033"/>
    </source>
</evidence>
<keyword evidence="12" id="KW-0624">Polysaccharide degradation</keyword>
<dbReference type="GO" id="GO:0030245">
    <property type="term" value="P:cellulose catabolic process"/>
    <property type="evidence" value="ECO:0007669"/>
    <property type="project" value="UniProtKB-KW"/>
</dbReference>
<proteinExistence type="inferred from homology"/>
<protein>
    <recommendedName>
        <fullName evidence="15">lytic cellulose monooxygenase (C4-dehydrogenating)</fullName>
        <ecNumber evidence="15">1.14.99.56</ecNumber>
    </recommendedName>
</protein>
<sequence>MPTIHAVVFMRLALNDHWFTPLQYIRNRTTTYLDIFNSTVYYDDSTTKLEGFKREYADPTYPQDSAESLRCGRDNMRWAGRTETLTVKGGDRISWGSVILPPRYWSEGMFAEGCAGVCGSTGPFHGGPVQAYLSRVPNGTDIREYDGSGRWFKISSIGLNPKSNLVDWLGSSLTHKESTNPTITIPAKTPPGIYLLRIEMTYPRALPNYAQFYTSCAHINVEGVGGGRLPVGVKVPKDFPWDHPGLSISKTMEDLKKVDTGYVYPGGELWDGN</sequence>
<keyword evidence="10" id="KW-1015">Disulfide bond</keyword>
<keyword evidence="8" id="KW-0186">Copper</keyword>
<dbReference type="PANTHER" id="PTHR33353:SF10">
    <property type="entry name" value="ENDO-BETA-1,4-GLUCANASE D"/>
    <property type="match status" value="1"/>
</dbReference>
<dbReference type="GO" id="GO:0005576">
    <property type="term" value="C:extracellular region"/>
    <property type="evidence" value="ECO:0007669"/>
    <property type="project" value="UniProtKB-SubCell"/>
</dbReference>
<keyword evidence="7" id="KW-0560">Oxidoreductase</keyword>
<keyword evidence="6" id="KW-0136">Cellulose degradation</keyword>
<comment type="caution">
    <text evidence="17">The sequence shown here is derived from an EMBL/GenBank/DDBJ whole genome shotgun (WGS) entry which is preliminary data.</text>
</comment>
<dbReference type="OrthoDB" id="3496539at2759"/>
<dbReference type="GO" id="GO:0004497">
    <property type="term" value="F:monooxygenase activity"/>
    <property type="evidence" value="ECO:0007669"/>
    <property type="project" value="UniProtKB-KW"/>
</dbReference>
<keyword evidence="9" id="KW-0503">Monooxygenase</keyword>
<evidence type="ECO:0000256" key="8">
    <source>
        <dbReference type="ARBA" id="ARBA00023008"/>
    </source>
</evidence>
<evidence type="ECO:0000256" key="5">
    <source>
        <dbReference type="ARBA" id="ARBA00022729"/>
    </source>
</evidence>
<dbReference type="PANTHER" id="PTHR33353">
    <property type="entry name" value="PUTATIVE (AFU_ORTHOLOGUE AFUA_1G12560)-RELATED"/>
    <property type="match status" value="1"/>
</dbReference>
<keyword evidence="4" id="KW-0479">Metal-binding</keyword>
<evidence type="ECO:0000259" key="16">
    <source>
        <dbReference type="Pfam" id="PF03443"/>
    </source>
</evidence>
<keyword evidence="5" id="KW-0732">Signal</keyword>
<dbReference type="Pfam" id="PF03443">
    <property type="entry name" value="AA9"/>
    <property type="match status" value="1"/>
</dbReference>
<evidence type="ECO:0000256" key="14">
    <source>
        <dbReference type="ARBA" id="ARBA00045077"/>
    </source>
</evidence>
<comment type="subcellular location">
    <subcellularLocation>
        <location evidence="2">Secreted</location>
    </subcellularLocation>
</comment>
<evidence type="ECO:0000256" key="7">
    <source>
        <dbReference type="ARBA" id="ARBA00023002"/>
    </source>
</evidence>
<evidence type="ECO:0000313" key="17">
    <source>
        <dbReference type="EMBL" id="KAF2198830.1"/>
    </source>
</evidence>
<comment type="cofactor">
    <cofactor evidence="1">
        <name>Cu(2+)</name>
        <dbReference type="ChEBI" id="CHEBI:29036"/>
    </cofactor>
</comment>
<dbReference type="InterPro" id="IPR049892">
    <property type="entry name" value="AA9"/>
</dbReference>
<evidence type="ECO:0000256" key="12">
    <source>
        <dbReference type="ARBA" id="ARBA00023326"/>
    </source>
</evidence>
<evidence type="ECO:0000256" key="6">
    <source>
        <dbReference type="ARBA" id="ARBA00023001"/>
    </source>
</evidence>
<evidence type="ECO:0000256" key="10">
    <source>
        <dbReference type="ARBA" id="ARBA00023157"/>
    </source>
</evidence>
<evidence type="ECO:0000256" key="15">
    <source>
        <dbReference type="ARBA" id="ARBA00047174"/>
    </source>
</evidence>
<evidence type="ECO:0000256" key="1">
    <source>
        <dbReference type="ARBA" id="ARBA00001973"/>
    </source>
</evidence>
<gene>
    <name evidence="17" type="ORF">GQ43DRAFT_492713</name>
</gene>
<dbReference type="Gene3D" id="2.70.50.70">
    <property type="match status" value="1"/>
</dbReference>
<dbReference type="EC" id="1.14.99.56" evidence="15"/>
<keyword evidence="11" id="KW-0119">Carbohydrate metabolism</keyword>
<dbReference type="EMBL" id="ML994114">
    <property type="protein sequence ID" value="KAF2198830.1"/>
    <property type="molecule type" value="Genomic_DNA"/>
</dbReference>
<keyword evidence="3" id="KW-0964">Secreted</keyword>
<accession>A0A9P4MWD1</accession>
<evidence type="ECO:0000256" key="2">
    <source>
        <dbReference type="ARBA" id="ARBA00004613"/>
    </source>
</evidence>
<feature type="domain" description="Auxiliary Activity family 9 catalytic" evidence="16">
    <location>
        <begin position="65"/>
        <end position="249"/>
    </location>
</feature>
<name>A0A9P4MWD1_9PLEO</name>
<evidence type="ECO:0000256" key="13">
    <source>
        <dbReference type="ARBA" id="ARBA00044502"/>
    </source>
</evidence>
<evidence type="ECO:0000256" key="11">
    <source>
        <dbReference type="ARBA" id="ARBA00023277"/>
    </source>
</evidence>
<comment type="catalytic activity">
    <reaction evidence="14">
        <text>[(1-&gt;4)-beta-D-glucosyl]n+m + reduced acceptor + O2 = 4-dehydro-beta-D-glucosyl-[(1-&gt;4)-beta-D-glucosyl]n-1 + [(1-&gt;4)-beta-D-glucosyl]m + acceptor + H2O.</text>
        <dbReference type="EC" id="1.14.99.56"/>
    </reaction>
</comment>
<evidence type="ECO:0000256" key="4">
    <source>
        <dbReference type="ARBA" id="ARBA00022723"/>
    </source>
</evidence>
<dbReference type="AlphaFoldDB" id="A0A9P4MWD1"/>
<keyword evidence="18" id="KW-1185">Reference proteome</keyword>
<dbReference type="Proteomes" id="UP000799536">
    <property type="component" value="Unassembled WGS sequence"/>
</dbReference>
<dbReference type="GO" id="GO:0046872">
    <property type="term" value="F:metal ion binding"/>
    <property type="evidence" value="ECO:0007669"/>
    <property type="project" value="UniProtKB-KW"/>
</dbReference>
<evidence type="ECO:0000313" key="18">
    <source>
        <dbReference type="Proteomes" id="UP000799536"/>
    </source>
</evidence>
<reference evidence="17" key="1">
    <citation type="journal article" date="2020" name="Stud. Mycol.">
        <title>101 Dothideomycetes genomes: a test case for predicting lifestyles and emergence of pathogens.</title>
        <authorList>
            <person name="Haridas S."/>
            <person name="Albert R."/>
            <person name="Binder M."/>
            <person name="Bloem J."/>
            <person name="Labutti K."/>
            <person name="Salamov A."/>
            <person name="Andreopoulos B."/>
            <person name="Baker S."/>
            <person name="Barry K."/>
            <person name="Bills G."/>
            <person name="Bluhm B."/>
            <person name="Cannon C."/>
            <person name="Castanera R."/>
            <person name="Culley D."/>
            <person name="Daum C."/>
            <person name="Ezra D."/>
            <person name="Gonzalez J."/>
            <person name="Henrissat B."/>
            <person name="Kuo A."/>
            <person name="Liang C."/>
            <person name="Lipzen A."/>
            <person name="Lutzoni F."/>
            <person name="Magnuson J."/>
            <person name="Mondo S."/>
            <person name="Nolan M."/>
            <person name="Ohm R."/>
            <person name="Pangilinan J."/>
            <person name="Park H.-J."/>
            <person name="Ramirez L."/>
            <person name="Alfaro M."/>
            <person name="Sun H."/>
            <person name="Tritt A."/>
            <person name="Yoshinaga Y."/>
            <person name="Zwiers L.-H."/>
            <person name="Turgeon B."/>
            <person name="Goodwin S."/>
            <person name="Spatafora J."/>
            <person name="Crous P."/>
            <person name="Grigoriev I."/>
        </authorList>
    </citation>
    <scope>NUCLEOTIDE SEQUENCE</scope>
    <source>
        <strain evidence="17">ATCC 74209</strain>
    </source>
</reference>
<dbReference type="InterPro" id="IPR005103">
    <property type="entry name" value="AA9_LPMO"/>
</dbReference>